<gene>
    <name evidence="2" type="ORF">H6H04_13045</name>
</gene>
<feature type="chain" id="PRO_5045478721" evidence="1">
    <location>
        <begin position="25"/>
        <end position="122"/>
    </location>
</feature>
<keyword evidence="3" id="KW-1185">Reference proteome</keyword>
<evidence type="ECO:0000256" key="1">
    <source>
        <dbReference type="SAM" id="SignalP"/>
    </source>
</evidence>
<reference evidence="2 3" key="1">
    <citation type="submission" date="2020-08" db="EMBL/GenBank/DDBJ databases">
        <title>Winogradskyella ouciana sp. nov., isolated from the hadal seawater of the Mariana Trench.</title>
        <authorList>
            <person name="He X."/>
        </authorList>
    </citation>
    <scope>NUCLEOTIDE SEQUENCE [LARGE SCALE GENOMIC DNA]</scope>
    <source>
        <strain evidence="2 3">KCTC 22026</strain>
    </source>
</reference>
<dbReference type="Proteomes" id="UP000607435">
    <property type="component" value="Unassembled WGS sequence"/>
</dbReference>
<name>A0ABR6Y3J5_9FLAO</name>
<dbReference type="EMBL" id="JACOME010000003">
    <property type="protein sequence ID" value="MBC3847317.1"/>
    <property type="molecule type" value="Genomic_DNA"/>
</dbReference>
<organism evidence="2 3">
    <name type="scientific">Winogradskyella echinorum</name>
    <dbReference type="NCBI Taxonomy" id="538189"/>
    <lineage>
        <taxon>Bacteria</taxon>
        <taxon>Pseudomonadati</taxon>
        <taxon>Bacteroidota</taxon>
        <taxon>Flavobacteriia</taxon>
        <taxon>Flavobacteriales</taxon>
        <taxon>Flavobacteriaceae</taxon>
        <taxon>Winogradskyella</taxon>
    </lineage>
</organism>
<evidence type="ECO:0000313" key="3">
    <source>
        <dbReference type="Proteomes" id="UP000607435"/>
    </source>
</evidence>
<accession>A0ABR6Y3J5</accession>
<evidence type="ECO:0000313" key="2">
    <source>
        <dbReference type="EMBL" id="MBC3847317.1"/>
    </source>
</evidence>
<comment type="caution">
    <text evidence="2">The sequence shown here is derived from an EMBL/GenBank/DDBJ whole genome shotgun (WGS) entry which is preliminary data.</text>
</comment>
<keyword evidence="1" id="KW-0732">Signal</keyword>
<feature type="signal peptide" evidence="1">
    <location>
        <begin position="1"/>
        <end position="24"/>
    </location>
</feature>
<proteinExistence type="predicted"/>
<sequence>MKRITHKNVLFVSLSLILSLVAYTNVDNRLPVEAVKTALVVNEPSFKTQFSLAYHKAITLVFIDNARFAAFNFSQFRKEFTTKANTAFKTYTYHTLSLRATQLHTKLYSYAARQTLYNNSIS</sequence>
<dbReference type="RefSeq" id="WP_186846426.1">
    <property type="nucleotide sequence ID" value="NZ_JACOME010000003.1"/>
</dbReference>
<protein>
    <submittedName>
        <fullName evidence="2">Uncharacterized protein</fullName>
    </submittedName>
</protein>